<organism evidence="2 3">
    <name type="scientific">Rhizoctonia solani</name>
    <dbReference type="NCBI Taxonomy" id="456999"/>
    <lineage>
        <taxon>Eukaryota</taxon>
        <taxon>Fungi</taxon>
        <taxon>Dikarya</taxon>
        <taxon>Basidiomycota</taxon>
        <taxon>Agaricomycotina</taxon>
        <taxon>Agaricomycetes</taxon>
        <taxon>Cantharellales</taxon>
        <taxon>Ceratobasidiaceae</taxon>
        <taxon>Rhizoctonia</taxon>
    </lineage>
</organism>
<evidence type="ECO:0000313" key="3">
    <source>
        <dbReference type="Proteomes" id="UP000663853"/>
    </source>
</evidence>
<dbReference type="Pfam" id="PF08652">
    <property type="entry name" value="RAI1"/>
    <property type="match status" value="1"/>
</dbReference>
<proteinExistence type="predicted"/>
<sequence length="413" mass="46435">MASPPKATAKITSKLLSGLGASTAHPLASIPLPDPVDAGCEIRDYEVLGSYNWLDSQAPTIIIPGQPRIWQEPSLPLQLSLDRGYTLLDQNAWRSRDSPLEPLFRAIAVTQQSIGNTSFSLSEQRIDVVTDRNNLRKLSVMIRSMRSNENLTPSKSKEFRVDAQLAPNGRTLLLTRYSDQPRQMINQGDTGYGTSFERATTNDYTPILVQNHEKSERTNFCPTSYHRIVKYSLADLNLLVRYEVDAVQPVQSLDNLSVSGQESVEQKRPEIQPHSTLRHIVSGSLISQDRIIELKTGTSNSKLKWNKIRPQMYFSQTPILKVGIHQKGKFSKVEVHEIDESYNGRAVESIQDLTDNLRFLVSALEQMRHACQQHGRSGKPLAFFWSGAGPLQLYEVGHPKRSHNLPKDILESL</sequence>
<accession>A0A8H3DAP4</accession>
<evidence type="ECO:0000259" key="1">
    <source>
        <dbReference type="Pfam" id="PF08652"/>
    </source>
</evidence>
<reference evidence="2" key="1">
    <citation type="submission" date="2021-01" db="EMBL/GenBank/DDBJ databases">
        <authorList>
            <person name="Kaushik A."/>
        </authorList>
    </citation>
    <scope>NUCLEOTIDE SEQUENCE</scope>
    <source>
        <strain evidence="2">AG6-10EEA</strain>
    </source>
</reference>
<feature type="domain" description="RAI1-like" evidence="1">
    <location>
        <begin position="70"/>
        <end position="248"/>
    </location>
</feature>
<dbReference type="EMBL" id="CAJMXA010003873">
    <property type="protein sequence ID" value="CAE6518556.1"/>
    <property type="molecule type" value="Genomic_DNA"/>
</dbReference>
<protein>
    <recommendedName>
        <fullName evidence="1">RAI1-like domain-containing protein</fullName>
    </recommendedName>
</protein>
<comment type="caution">
    <text evidence="2">The sequence shown here is derived from an EMBL/GenBank/DDBJ whole genome shotgun (WGS) entry which is preliminary data.</text>
</comment>
<dbReference type="AlphaFoldDB" id="A0A8H3DAP4"/>
<evidence type="ECO:0000313" key="2">
    <source>
        <dbReference type="EMBL" id="CAE6518556.1"/>
    </source>
</evidence>
<dbReference type="InterPro" id="IPR013961">
    <property type="entry name" value="RAI1"/>
</dbReference>
<dbReference type="PANTHER" id="PTHR35179">
    <property type="entry name" value="PROTEIN CBG02620"/>
    <property type="match status" value="1"/>
</dbReference>
<name>A0A8H3DAP4_9AGAM</name>
<gene>
    <name evidence="2" type="ORF">RDB_LOCUS142232</name>
</gene>
<dbReference type="Proteomes" id="UP000663853">
    <property type="component" value="Unassembled WGS sequence"/>
</dbReference>
<dbReference type="PANTHER" id="PTHR35179:SF2">
    <property type="entry name" value="START DOMAIN-CONTAINING PROTEIN"/>
    <property type="match status" value="1"/>
</dbReference>